<dbReference type="EMBL" id="JAATJL010000001">
    <property type="protein sequence ID" value="NJC23814.1"/>
    <property type="molecule type" value="Genomic_DNA"/>
</dbReference>
<feature type="signal peptide" evidence="2">
    <location>
        <begin position="1"/>
        <end position="30"/>
    </location>
</feature>
<protein>
    <recommendedName>
        <fullName evidence="3">SLH domain-containing protein</fullName>
    </recommendedName>
</protein>
<dbReference type="PROSITE" id="PS51272">
    <property type="entry name" value="SLH"/>
    <property type="match status" value="3"/>
</dbReference>
<dbReference type="InterPro" id="IPR001119">
    <property type="entry name" value="SLH_dom"/>
</dbReference>
<evidence type="ECO:0000313" key="5">
    <source>
        <dbReference type="Proteomes" id="UP000547458"/>
    </source>
</evidence>
<gene>
    <name evidence="4" type="ORF">BJ994_002890</name>
</gene>
<dbReference type="SUPFAM" id="SSF55486">
    <property type="entry name" value="Metalloproteases ('zincins'), catalytic domain"/>
    <property type="match status" value="1"/>
</dbReference>
<evidence type="ECO:0000256" key="1">
    <source>
        <dbReference type="SAM" id="MobiDB-lite"/>
    </source>
</evidence>
<dbReference type="GO" id="GO:0008237">
    <property type="term" value="F:metallopeptidase activity"/>
    <property type="evidence" value="ECO:0007669"/>
    <property type="project" value="InterPro"/>
</dbReference>
<feature type="domain" description="SLH" evidence="3">
    <location>
        <begin position="420"/>
        <end position="483"/>
    </location>
</feature>
<feature type="domain" description="SLH" evidence="3">
    <location>
        <begin position="552"/>
        <end position="617"/>
    </location>
</feature>
<keyword evidence="5" id="KW-1185">Reference proteome</keyword>
<evidence type="ECO:0000259" key="3">
    <source>
        <dbReference type="PROSITE" id="PS51272"/>
    </source>
</evidence>
<dbReference type="Proteomes" id="UP000547458">
    <property type="component" value="Unassembled WGS sequence"/>
</dbReference>
<dbReference type="Gene3D" id="3.40.390.10">
    <property type="entry name" value="Collagenase (Catalytic Domain)"/>
    <property type="match status" value="1"/>
</dbReference>
<accession>A0A846RTI3</accession>
<comment type="caution">
    <text evidence="4">The sequence shown here is derived from an EMBL/GenBank/DDBJ whole genome shotgun (WGS) entry which is preliminary data.</text>
</comment>
<keyword evidence="2" id="KW-0732">Signal</keyword>
<feature type="compositionally biased region" description="Polar residues" evidence="1">
    <location>
        <begin position="77"/>
        <end position="91"/>
    </location>
</feature>
<dbReference type="InterPro" id="IPR024079">
    <property type="entry name" value="MetalloPept_cat_dom_sf"/>
</dbReference>
<dbReference type="AlphaFoldDB" id="A0A846RTI3"/>
<dbReference type="Pfam" id="PF00395">
    <property type="entry name" value="SLH"/>
    <property type="match status" value="3"/>
</dbReference>
<evidence type="ECO:0000256" key="2">
    <source>
        <dbReference type="SAM" id="SignalP"/>
    </source>
</evidence>
<feature type="chain" id="PRO_5032684075" description="SLH domain-containing protein" evidence="2">
    <location>
        <begin position="31"/>
        <end position="617"/>
    </location>
</feature>
<dbReference type="RefSeq" id="WP_167995141.1">
    <property type="nucleotide sequence ID" value="NZ_JAATJL010000001.1"/>
</dbReference>
<proteinExistence type="predicted"/>
<evidence type="ECO:0000313" key="4">
    <source>
        <dbReference type="EMBL" id="NJC23814.1"/>
    </source>
</evidence>
<name>A0A846RTI3_9MICC</name>
<organism evidence="4 5">
    <name type="scientific">Arthrobacter pigmenti</name>
    <dbReference type="NCBI Taxonomy" id="271432"/>
    <lineage>
        <taxon>Bacteria</taxon>
        <taxon>Bacillati</taxon>
        <taxon>Actinomycetota</taxon>
        <taxon>Actinomycetes</taxon>
        <taxon>Micrococcales</taxon>
        <taxon>Micrococcaceae</taxon>
        <taxon>Arthrobacter</taxon>
    </lineage>
</organism>
<sequence length="617" mass="66261">MALLQRSTATLTGVLLLAGSLTVGVSQASAETAETPPALTHEHDHGGMSQLQIESESALGLPDNLKLSDHTFEGTIPSDSGQRGASPQGSAMSPLGAGGTLSRRGNIDVTLVTVDLADSGAQVPYDTAKRAVDHANGYWKSMSNGRITMSVGSKVINHKSAARSTWSYSDIMNKVTAELRWSYSPYKALVVFIPSGLQGGILGYGWSSNGTSGRILMPQITNFTTNVMAHEFGHVLGLMHADSLECTNGASDTPVFGYGCGIRAYGDTSDLMGLSRWFDTPAISSSFWDYGGFGRGDEILNAGIAAGRKTYTLRPWAGTAANRAVKFTDPRSRETYYLELRTPVGFDTNLAVGGNRGVKIVQNGGATSASSIALMPSTRPYPGYYASNTAWQAGQVFTTHAGTTVTINSVANDRAVVTIDAGLPFKDLRVSTLRNEIEWLAANKLTNGWPDGTYRPLSTMTREQMAAFLYRMANPGVKVAPKPRTAPFRDVPANHVFAGEIAWMKNMDVANGWSDGYFRPTSPIMRDQMAAFLHRYAAQVCAVPAAANYRPGASSFVDVNSSTFFSREISWMATADVSHGWVVGGRAEYRPLAPITREQMAAFISRLDGYLDRNGGC</sequence>
<feature type="region of interest" description="Disordered" evidence="1">
    <location>
        <begin position="28"/>
        <end position="99"/>
    </location>
</feature>
<reference evidence="4 5" key="1">
    <citation type="submission" date="2020-03" db="EMBL/GenBank/DDBJ databases">
        <title>Sequencing the genomes of 1000 actinobacteria strains.</title>
        <authorList>
            <person name="Klenk H.-P."/>
        </authorList>
    </citation>
    <scope>NUCLEOTIDE SEQUENCE [LARGE SCALE GENOMIC DNA]</scope>
    <source>
        <strain evidence="4 5">DSM 16403</strain>
    </source>
</reference>
<feature type="domain" description="SLH" evidence="3">
    <location>
        <begin position="484"/>
        <end position="547"/>
    </location>
</feature>